<reference evidence="1 2" key="1">
    <citation type="submission" date="2020-08" db="EMBL/GenBank/DDBJ databases">
        <title>Genomic Encyclopedia of Type Strains, Phase III (KMG-III): the genomes of soil and plant-associated and newly described type strains.</title>
        <authorList>
            <person name="Whitman W."/>
        </authorList>
    </citation>
    <scope>NUCLEOTIDE SEQUENCE [LARGE SCALE GENOMIC DNA]</scope>
    <source>
        <strain evidence="1 2">CECT 8712</strain>
    </source>
</reference>
<dbReference type="Proteomes" id="UP000536604">
    <property type="component" value="Unassembled WGS sequence"/>
</dbReference>
<comment type="caution">
    <text evidence="1">The sequence shown here is derived from an EMBL/GenBank/DDBJ whole genome shotgun (WGS) entry which is preliminary data.</text>
</comment>
<sequence>MAAAIATAFRQYGAISWQQARFCGLTQADLRRLVRGGEWVRLHRQVYAVRSLQPTQASPERLHHAVMAAQLALGPHARAAGQTAARLWGMQGLRRWDGQEVHMAIPALGAQRHLPGIELHSWDVQEEETTEIGNGIRVTVPDCFVPGLMEAFIPGKDESHGSTEEVPR</sequence>
<evidence type="ECO:0000313" key="1">
    <source>
        <dbReference type="EMBL" id="MBB6119391.1"/>
    </source>
</evidence>
<dbReference type="AlphaFoldDB" id="A0A841IT03"/>
<dbReference type="EMBL" id="JACHJO010000004">
    <property type="protein sequence ID" value="MBB6119391.1"/>
    <property type="molecule type" value="Genomic_DNA"/>
</dbReference>
<evidence type="ECO:0000313" key="2">
    <source>
        <dbReference type="Proteomes" id="UP000536604"/>
    </source>
</evidence>
<dbReference type="RefSeq" id="WP_184289236.1">
    <property type="nucleotide sequence ID" value="NZ_JACHJO010000004.1"/>
</dbReference>
<proteinExistence type="predicted"/>
<accession>A0A841IT03</accession>
<gene>
    <name evidence="1" type="ORF">FHS13_001340</name>
</gene>
<keyword evidence="2" id="KW-1185">Reference proteome</keyword>
<organism evidence="1 2">
    <name type="scientific">Nocardiopsis algeriensis</name>
    <dbReference type="NCBI Taxonomy" id="1478215"/>
    <lineage>
        <taxon>Bacteria</taxon>
        <taxon>Bacillati</taxon>
        <taxon>Actinomycetota</taxon>
        <taxon>Actinomycetes</taxon>
        <taxon>Streptosporangiales</taxon>
        <taxon>Nocardiopsidaceae</taxon>
        <taxon>Nocardiopsis</taxon>
    </lineage>
</organism>
<name>A0A841IT03_9ACTN</name>
<protein>
    <submittedName>
        <fullName evidence="1">Uncharacterized protein</fullName>
    </submittedName>
</protein>